<feature type="domain" description="DUF1468" evidence="2">
    <location>
        <begin position="6"/>
        <end position="137"/>
    </location>
</feature>
<dbReference type="Pfam" id="PF07331">
    <property type="entry name" value="TctB"/>
    <property type="match status" value="1"/>
</dbReference>
<evidence type="ECO:0000313" key="6">
    <source>
        <dbReference type="Proteomes" id="UP000051887"/>
    </source>
</evidence>
<dbReference type="Proteomes" id="UP000051887">
    <property type="component" value="Unassembled WGS sequence"/>
</dbReference>
<evidence type="ECO:0000313" key="5">
    <source>
        <dbReference type="Proteomes" id="UP000051086"/>
    </source>
</evidence>
<keyword evidence="5" id="KW-1185">Reference proteome</keyword>
<protein>
    <submittedName>
        <fullName evidence="4">Tripartite tricarboxylate transporter TctB family protein</fullName>
    </submittedName>
</protein>
<evidence type="ECO:0000313" key="4">
    <source>
        <dbReference type="EMBL" id="CUH73519.1"/>
    </source>
</evidence>
<dbReference type="OrthoDB" id="5519430at2"/>
<feature type="transmembrane region" description="Helical" evidence="1">
    <location>
        <begin position="38"/>
        <end position="56"/>
    </location>
</feature>
<gene>
    <name evidence="3" type="ORF">TL5118_00167</name>
    <name evidence="4" type="ORF">TL5120_03329</name>
</gene>
<dbReference type="EMBL" id="CYSC01000041">
    <property type="protein sequence ID" value="CUH73519.1"/>
    <property type="molecule type" value="Genomic_DNA"/>
</dbReference>
<dbReference type="EMBL" id="CYSB01000004">
    <property type="protein sequence ID" value="CUH62757.1"/>
    <property type="molecule type" value="Genomic_DNA"/>
</dbReference>
<keyword evidence="1" id="KW-1133">Transmembrane helix</keyword>
<accession>A0A0P1FX16</accession>
<dbReference type="InterPro" id="IPR009936">
    <property type="entry name" value="DUF1468"/>
</dbReference>
<reference evidence="4 6" key="1">
    <citation type="submission" date="2015-09" db="EMBL/GenBank/DDBJ databases">
        <authorList>
            <consortium name="Swine Surveillance"/>
        </authorList>
    </citation>
    <scope>NUCLEOTIDE SEQUENCE [LARGE SCALE GENOMIC DNA]</scope>
    <source>
        <strain evidence="4 6">5120</strain>
    </source>
</reference>
<keyword evidence="1" id="KW-0472">Membrane</keyword>
<dbReference type="Proteomes" id="UP000051086">
    <property type="component" value="Unassembled WGS sequence"/>
</dbReference>
<feature type="transmembrane region" description="Helical" evidence="1">
    <location>
        <begin position="120"/>
        <end position="144"/>
    </location>
</feature>
<feature type="transmembrane region" description="Helical" evidence="1">
    <location>
        <begin position="68"/>
        <end position="86"/>
    </location>
</feature>
<reference evidence="3 5" key="2">
    <citation type="submission" date="2015-09" db="EMBL/GenBank/DDBJ databases">
        <authorList>
            <person name="Rodrigo-Torres L."/>
            <person name="Arahal D.R."/>
        </authorList>
    </citation>
    <scope>NUCLEOTIDE SEQUENCE [LARGE SCALE GENOMIC DNA]</scope>
    <source>
        <strain evidence="3 5">CECT 5118</strain>
    </source>
</reference>
<organism evidence="4 6">
    <name type="scientific">Thalassovita autumnalis</name>
    <dbReference type="NCBI Taxonomy" id="2072972"/>
    <lineage>
        <taxon>Bacteria</taxon>
        <taxon>Pseudomonadati</taxon>
        <taxon>Pseudomonadota</taxon>
        <taxon>Alphaproteobacteria</taxon>
        <taxon>Rhodobacterales</taxon>
        <taxon>Roseobacteraceae</taxon>
        <taxon>Thalassovita</taxon>
    </lineage>
</organism>
<name>A0A0P1FX16_9RHOB</name>
<dbReference type="AlphaFoldDB" id="A0A0P1FX16"/>
<evidence type="ECO:0000313" key="3">
    <source>
        <dbReference type="EMBL" id="CUH62757.1"/>
    </source>
</evidence>
<dbReference type="RefSeq" id="WP_058244673.1">
    <property type="nucleotide sequence ID" value="NZ_CYSB01000004.1"/>
</dbReference>
<evidence type="ECO:0000256" key="1">
    <source>
        <dbReference type="SAM" id="Phobius"/>
    </source>
</evidence>
<keyword evidence="1" id="KW-0812">Transmembrane</keyword>
<sequence>MISDRIFGAVVTLVALAYIASATQIQTSFLSDPVGPKTFPMLIGAVAAICGIIVVLRPDEDPEWPQLQTLGALVFSVIVLVCYAYALKPLGFLLPTAVTAAILSYQISPRPVPAALAGTGLSLGLFAIFKFALGLSLFALPAAFHG</sequence>
<proteinExistence type="predicted"/>
<evidence type="ECO:0000259" key="2">
    <source>
        <dbReference type="Pfam" id="PF07331"/>
    </source>
</evidence>